<accession>A0A3N6SIC0</accession>
<evidence type="ECO:0000313" key="5">
    <source>
        <dbReference type="Proteomes" id="UP000279457"/>
    </source>
</evidence>
<dbReference type="InterPro" id="IPR025543">
    <property type="entry name" value="Dodecin-like"/>
</dbReference>
<dbReference type="Pfam" id="PF07338">
    <property type="entry name" value="YdgH_BhsA-like"/>
    <property type="match status" value="1"/>
</dbReference>
<dbReference type="Gene3D" id="3.30.1660.10">
    <property type="entry name" value="Flavin-binding protein dodecin"/>
    <property type="match status" value="1"/>
</dbReference>
<comment type="caution">
    <text evidence="4">The sequence shown here is derived from an EMBL/GenBank/DDBJ whole genome shotgun (WGS) entry which is preliminary data.</text>
</comment>
<feature type="domain" description="YdgH/BhsA/McbA-like" evidence="3">
    <location>
        <begin position="40"/>
        <end position="90"/>
    </location>
</feature>
<protein>
    <submittedName>
        <fullName evidence="4">DUF1471 domain-containing protein</fullName>
    </submittedName>
</protein>
<dbReference type="Proteomes" id="UP000279457">
    <property type="component" value="Unassembled WGS sequence"/>
</dbReference>
<gene>
    <name evidence="4" type="ORF">EB241_09840</name>
</gene>
<dbReference type="InterPro" id="IPR036275">
    <property type="entry name" value="YdgH-like_sf"/>
</dbReference>
<feature type="chain" id="PRO_5018185090" evidence="2">
    <location>
        <begin position="25"/>
        <end position="97"/>
    </location>
</feature>
<evidence type="ECO:0000256" key="2">
    <source>
        <dbReference type="SAM" id="SignalP"/>
    </source>
</evidence>
<evidence type="ECO:0000256" key="1">
    <source>
        <dbReference type="ARBA" id="ARBA00022729"/>
    </source>
</evidence>
<keyword evidence="1 2" id="KW-0732">Signal</keyword>
<sequence>MDGFTMKKMISFIVLTMLSSSVFAAQIIPKNELNNYIKKERVSVSNVRGGKTKAVDALRAEVDKKGGEYMYISSLGRPGDSSHWRGTAIVLEKKNEP</sequence>
<evidence type="ECO:0000313" key="4">
    <source>
        <dbReference type="EMBL" id="RQM38511.1"/>
    </source>
</evidence>
<keyword evidence="5" id="KW-1185">Reference proteome</keyword>
<dbReference type="SUPFAM" id="SSF159871">
    <property type="entry name" value="YdgH-like"/>
    <property type="match status" value="1"/>
</dbReference>
<evidence type="ECO:0000259" key="3">
    <source>
        <dbReference type="Pfam" id="PF07338"/>
    </source>
</evidence>
<feature type="signal peptide" evidence="2">
    <location>
        <begin position="1"/>
        <end position="24"/>
    </location>
</feature>
<dbReference type="InterPro" id="IPR010854">
    <property type="entry name" value="YdgH/BhsA/McbA-like_dom"/>
</dbReference>
<organism evidence="4 5">
    <name type="scientific">Erwinia psidii</name>
    <dbReference type="NCBI Taxonomy" id="69224"/>
    <lineage>
        <taxon>Bacteria</taxon>
        <taxon>Pseudomonadati</taxon>
        <taxon>Pseudomonadota</taxon>
        <taxon>Gammaproteobacteria</taxon>
        <taxon>Enterobacterales</taxon>
        <taxon>Erwiniaceae</taxon>
        <taxon>Erwinia</taxon>
    </lineage>
</organism>
<proteinExistence type="predicted"/>
<dbReference type="AlphaFoldDB" id="A0A3N6SIC0"/>
<reference evidence="4 5" key="1">
    <citation type="submission" date="2018-10" db="EMBL/GenBank/DDBJ databases">
        <title>Draft genome sequence for the type isolate of Erwinia psidii, agent causal of bacterial blight in guava (Psidium guajava) and wilt and die-back of Eucalyptus spp.</title>
        <authorList>
            <person name="Hermenegildo P.S."/>
            <person name="Santos S.A."/>
            <person name="Guimaraes L.M.S."/>
            <person name="Vidigal P.M.P."/>
            <person name="Pereira I.C."/>
            <person name="Badel J.L."/>
            <person name="Alfenas-Zerbini P."/>
            <person name="Ferreira M.A.S.V."/>
            <person name="Alfenas A.C."/>
        </authorList>
    </citation>
    <scope>NUCLEOTIDE SEQUENCE [LARGE SCALE GENOMIC DNA]</scope>
    <source>
        <strain evidence="4 5">IBSBF 435</strain>
    </source>
</reference>
<dbReference type="EMBL" id="RHHM01000006">
    <property type="protein sequence ID" value="RQM38511.1"/>
    <property type="molecule type" value="Genomic_DNA"/>
</dbReference>
<name>A0A3N6SIC0_9GAMM</name>